<evidence type="ECO:0000256" key="8">
    <source>
        <dbReference type="ARBA" id="ARBA00023015"/>
    </source>
</evidence>
<evidence type="ECO:0000256" key="11">
    <source>
        <dbReference type="PIRSR" id="PIRSR602481-1"/>
    </source>
</evidence>
<dbReference type="AlphaFoldDB" id="A0A520X9P3"/>
<keyword evidence="10" id="KW-0804">Transcription</keyword>
<evidence type="ECO:0000313" key="14">
    <source>
        <dbReference type="Proteomes" id="UP000322454"/>
    </source>
</evidence>
<keyword evidence="4" id="KW-0963">Cytoplasm</keyword>
<dbReference type="GO" id="GO:0008270">
    <property type="term" value="F:zinc ion binding"/>
    <property type="evidence" value="ECO:0007669"/>
    <property type="project" value="TreeGrafter"/>
</dbReference>
<evidence type="ECO:0000256" key="4">
    <source>
        <dbReference type="ARBA" id="ARBA00022490"/>
    </source>
</evidence>
<evidence type="ECO:0000256" key="2">
    <source>
        <dbReference type="ARBA" id="ARBA00007957"/>
    </source>
</evidence>
<feature type="binding site" evidence="12">
    <location>
        <position position="98"/>
    </location>
    <ligand>
        <name>Fe cation</name>
        <dbReference type="ChEBI" id="CHEBI:24875"/>
    </ligand>
</feature>
<feature type="binding site" evidence="11">
    <location>
        <position position="105"/>
    </location>
    <ligand>
        <name>Zn(2+)</name>
        <dbReference type="ChEBI" id="CHEBI:29105"/>
    </ligand>
</feature>
<dbReference type="GO" id="GO:0005829">
    <property type="term" value="C:cytosol"/>
    <property type="evidence" value="ECO:0007669"/>
    <property type="project" value="TreeGrafter"/>
</dbReference>
<keyword evidence="9" id="KW-0238">DNA-binding</keyword>
<comment type="similarity">
    <text evidence="2">Belongs to the Fur family.</text>
</comment>
<organism evidence="13 14">
    <name type="scientific">Candidatus Acidulodesulfobacterium acidiphilum</name>
    <dbReference type="NCBI Taxonomy" id="2597224"/>
    <lineage>
        <taxon>Bacteria</taxon>
        <taxon>Deltaproteobacteria</taxon>
        <taxon>Candidatus Acidulodesulfobacterales</taxon>
        <taxon>Candidatus Acidulodesulfobacterium</taxon>
    </lineage>
</organism>
<keyword evidence="6 11" id="KW-0479">Metal-binding</keyword>
<dbReference type="Proteomes" id="UP000322454">
    <property type="component" value="Unassembled WGS sequence"/>
</dbReference>
<evidence type="ECO:0000256" key="10">
    <source>
        <dbReference type="ARBA" id="ARBA00023163"/>
    </source>
</evidence>
<keyword evidence="12" id="KW-0408">Iron</keyword>
<gene>
    <name evidence="13" type="ORF">EVJ48_08100</name>
</gene>
<feature type="binding site" evidence="11">
    <location>
        <position position="102"/>
    </location>
    <ligand>
        <name>Zn(2+)</name>
        <dbReference type="ChEBI" id="CHEBI:29105"/>
    </ligand>
</feature>
<dbReference type="Gene3D" id="3.30.1490.190">
    <property type="match status" value="1"/>
</dbReference>
<feature type="binding site" evidence="11">
    <location>
        <position position="142"/>
    </location>
    <ligand>
        <name>Zn(2+)</name>
        <dbReference type="ChEBI" id="CHEBI:29105"/>
    </ligand>
</feature>
<comment type="subunit">
    <text evidence="3">Homodimer.</text>
</comment>
<name>A0A520X9P3_9DELT</name>
<comment type="cofactor">
    <cofactor evidence="12">
        <name>Mn(2+)</name>
        <dbReference type="ChEBI" id="CHEBI:29035"/>
    </cofactor>
    <cofactor evidence="12">
        <name>Fe(2+)</name>
        <dbReference type="ChEBI" id="CHEBI:29033"/>
    </cofactor>
    <text evidence="12">Binds 1 Mn(2+) or Fe(2+) ion per subunit.</text>
</comment>
<dbReference type="Pfam" id="PF01475">
    <property type="entry name" value="FUR"/>
    <property type="match status" value="1"/>
</dbReference>
<comment type="subcellular location">
    <subcellularLocation>
        <location evidence="1">Cytoplasm</location>
    </subcellularLocation>
</comment>
<evidence type="ECO:0000313" key="13">
    <source>
        <dbReference type="EMBL" id="RZV37862.1"/>
    </source>
</evidence>
<sequence length="148" mass="17286">MDDINQKEFKNTFIKCIEEKGLRHTKQREVIVDAFFSAGRHITSEELFNIVKKKYPEIGYATVQRNLNLLCKCSLAEEIKIGKQKTRYEQKYGNTHHDHLICLKCGRLIEVNDDKIEKLQEKLAKNNNFTPIKHKLEIYGICGDCKSK</sequence>
<feature type="binding site" evidence="12">
    <location>
        <position position="96"/>
    </location>
    <ligand>
        <name>Fe cation</name>
        <dbReference type="ChEBI" id="CHEBI:24875"/>
    </ligand>
</feature>
<protein>
    <submittedName>
        <fullName evidence="13">Transcriptional repressor</fullName>
    </submittedName>
</protein>
<dbReference type="GO" id="GO:0000976">
    <property type="term" value="F:transcription cis-regulatory region binding"/>
    <property type="evidence" value="ECO:0007669"/>
    <property type="project" value="TreeGrafter"/>
</dbReference>
<dbReference type="GO" id="GO:0003700">
    <property type="term" value="F:DNA-binding transcription factor activity"/>
    <property type="evidence" value="ECO:0007669"/>
    <property type="project" value="InterPro"/>
</dbReference>
<reference evidence="13 14" key="1">
    <citation type="submission" date="2019-01" db="EMBL/GenBank/DDBJ databases">
        <title>Insights into ecological role of a new deltaproteobacterial order Candidatus Sinidesulfobacterales (Sva0485) by metagenomics and metatranscriptomics.</title>
        <authorList>
            <person name="Tan S."/>
            <person name="Liu J."/>
            <person name="Fang Y."/>
            <person name="Hedlund B."/>
            <person name="Lian Z.-H."/>
            <person name="Huang L.-Y."/>
            <person name="Li J.-T."/>
            <person name="Huang L.-N."/>
            <person name="Li W.-J."/>
            <person name="Jiang H.-C."/>
            <person name="Dong H.-L."/>
            <person name="Shu W.-S."/>
        </authorList>
    </citation>
    <scope>NUCLEOTIDE SEQUENCE [LARGE SCALE GENOMIC DNA]</scope>
    <source>
        <strain evidence="13">AP4</strain>
    </source>
</reference>
<dbReference type="PANTHER" id="PTHR33202">
    <property type="entry name" value="ZINC UPTAKE REGULATION PROTEIN"/>
    <property type="match status" value="1"/>
</dbReference>
<comment type="cofactor">
    <cofactor evidence="11">
        <name>Zn(2+)</name>
        <dbReference type="ChEBI" id="CHEBI:29105"/>
    </cofactor>
    <text evidence="11">Binds 1 zinc ion per subunit.</text>
</comment>
<feature type="binding site" evidence="12">
    <location>
        <position position="117"/>
    </location>
    <ligand>
        <name>Fe cation</name>
        <dbReference type="ChEBI" id="CHEBI:24875"/>
    </ligand>
</feature>
<evidence type="ECO:0000256" key="9">
    <source>
        <dbReference type="ARBA" id="ARBA00023125"/>
    </source>
</evidence>
<evidence type="ECO:0000256" key="7">
    <source>
        <dbReference type="ARBA" id="ARBA00022833"/>
    </source>
</evidence>
<dbReference type="EMBL" id="SHMQ01000028">
    <property type="protein sequence ID" value="RZV37862.1"/>
    <property type="molecule type" value="Genomic_DNA"/>
</dbReference>
<evidence type="ECO:0000256" key="3">
    <source>
        <dbReference type="ARBA" id="ARBA00011738"/>
    </source>
</evidence>
<evidence type="ECO:0000256" key="6">
    <source>
        <dbReference type="ARBA" id="ARBA00022723"/>
    </source>
</evidence>
<keyword evidence="7 11" id="KW-0862">Zinc</keyword>
<dbReference type="SUPFAM" id="SSF46785">
    <property type="entry name" value="Winged helix' DNA-binding domain"/>
    <property type="match status" value="1"/>
</dbReference>
<dbReference type="CDD" id="cd07153">
    <property type="entry name" value="Fur_like"/>
    <property type="match status" value="1"/>
</dbReference>
<keyword evidence="8" id="KW-0805">Transcription regulation</keyword>
<comment type="caution">
    <text evidence="13">The sequence shown here is derived from an EMBL/GenBank/DDBJ whole genome shotgun (WGS) entry which is preliminary data.</text>
</comment>
<feature type="binding site" evidence="11">
    <location>
        <position position="145"/>
    </location>
    <ligand>
        <name>Zn(2+)</name>
        <dbReference type="ChEBI" id="CHEBI:29105"/>
    </ligand>
</feature>
<evidence type="ECO:0000256" key="1">
    <source>
        <dbReference type="ARBA" id="ARBA00004496"/>
    </source>
</evidence>
<accession>A0A520X9P3</accession>
<dbReference type="InterPro" id="IPR036388">
    <property type="entry name" value="WH-like_DNA-bd_sf"/>
</dbReference>
<dbReference type="GO" id="GO:0045892">
    <property type="term" value="P:negative regulation of DNA-templated transcription"/>
    <property type="evidence" value="ECO:0007669"/>
    <property type="project" value="TreeGrafter"/>
</dbReference>
<dbReference type="InterPro" id="IPR043135">
    <property type="entry name" value="Fur_C"/>
</dbReference>
<dbReference type="GO" id="GO:1900376">
    <property type="term" value="P:regulation of secondary metabolite biosynthetic process"/>
    <property type="evidence" value="ECO:0007669"/>
    <property type="project" value="TreeGrafter"/>
</dbReference>
<dbReference type="PANTHER" id="PTHR33202:SF2">
    <property type="entry name" value="FERRIC UPTAKE REGULATION PROTEIN"/>
    <property type="match status" value="1"/>
</dbReference>
<dbReference type="InterPro" id="IPR002481">
    <property type="entry name" value="FUR"/>
</dbReference>
<evidence type="ECO:0000256" key="12">
    <source>
        <dbReference type="PIRSR" id="PIRSR602481-2"/>
    </source>
</evidence>
<keyword evidence="5" id="KW-0678">Repressor</keyword>
<dbReference type="Gene3D" id="1.10.10.10">
    <property type="entry name" value="Winged helix-like DNA-binding domain superfamily/Winged helix DNA-binding domain"/>
    <property type="match status" value="1"/>
</dbReference>
<evidence type="ECO:0000256" key="5">
    <source>
        <dbReference type="ARBA" id="ARBA00022491"/>
    </source>
</evidence>
<feature type="binding site" evidence="12">
    <location>
        <position position="134"/>
    </location>
    <ligand>
        <name>Fe cation</name>
        <dbReference type="ChEBI" id="CHEBI:24875"/>
    </ligand>
</feature>
<dbReference type="InterPro" id="IPR036390">
    <property type="entry name" value="WH_DNA-bd_sf"/>
</dbReference>
<proteinExistence type="inferred from homology"/>